<proteinExistence type="predicted"/>
<evidence type="ECO:0000313" key="3">
    <source>
        <dbReference type="Proteomes" id="UP001066276"/>
    </source>
</evidence>
<name>A0AAV7MGS6_PLEWA</name>
<comment type="caution">
    <text evidence="2">The sequence shown here is derived from an EMBL/GenBank/DDBJ whole genome shotgun (WGS) entry which is preliminary data.</text>
</comment>
<reference evidence="2" key="1">
    <citation type="journal article" date="2022" name="bioRxiv">
        <title>Sequencing and chromosome-scale assembly of the giantPleurodeles waltlgenome.</title>
        <authorList>
            <person name="Brown T."/>
            <person name="Elewa A."/>
            <person name="Iarovenko S."/>
            <person name="Subramanian E."/>
            <person name="Araus A.J."/>
            <person name="Petzold A."/>
            <person name="Susuki M."/>
            <person name="Suzuki K.-i.T."/>
            <person name="Hayashi T."/>
            <person name="Toyoda A."/>
            <person name="Oliveira C."/>
            <person name="Osipova E."/>
            <person name="Leigh N.D."/>
            <person name="Simon A."/>
            <person name="Yun M.H."/>
        </authorList>
    </citation>
    <scope>NUCLEOTIDE SEQUENCE</scope>
    <source>
        <strain evidence="2">20211129_DDA</strain>
        <tissue evidence="2">Liver</tissue>
    </source>
</reference>
<gene>
    <name evidence="2" type="ORF">NDU88_005404</name>
</gene>
<evidence type="ECO:0000313" key="2">
    <source>
        <dbReference type="EMBL" id="KAJ1100318.1"/>
    </source>
</evidence>
<keyword evidence="3" id="KW-1185">Reference proteome</keyword>
<feature type="compositionally biased region" description="Basic and acidic residues" evidence="1">
    <location>
        <begin position="27"/>
        <end position="42"/>
    </location>
</feature>
<feature type="region of interest" description="Disordered" evidence="1">
    <location>
        <begin position="27"/>
        <end position="65"/>
    </location>
</feature>
<dbReference type="Proteomes" id="UP001066276">
    <property type="component" value="Chromosome 10"/>
</dbReference>
<feature type="compositionally biased region" description="Polar residues" evidence="1">
    <location>
        <begin position="43"/>
        <end position="53"/>
    </location>
</feature>
<accession>A0AAV7MGS6</accession>
<organism evidence="2 3">
    <name type="scientific">Pleurodeles waltl</name>
    <name type="common">Iberian ribbed newt</name>
    <dbReference type="NCBI Taxonomy" id="8319"/>
    <lineage>
        <taxon>Eukaryota</taxon>
        <taxon>Metazoa</taxon>
        <taxon>Chordata</taxon>
        <taxon>Craniata</taxon>
        <taxon>Vertebrata</taxon>
        <taxon>Euteleostomi</taxon>
        <taxon>Amphibia</taxon>
        <taxon>Batrachia</taxon>
        <taxon>Caudata</taxon>
        <taxon>Salamandroidea</taxon>
        <taxon>Salamandridae</taxon>
        <taxon>Pleurodelinae</taxon>
        <taxon>Pleurodeles</taxon>
    </lineage>
</organism>
<evidence type="ECO:0000256" key="1">
    <source>
        <dbReference type="SAM" id="MobiDB-lite"/>
    </source>
</evidence>
<sequence length="102" mass="11785">MYPLFIKRVPARSIEALKKERGCQKGEFSKNAEEVQKTDATRRQQWMSVTEGVQESEDADTGSPMSIIHPWDAEEGYVRVMIMCTDHIQILLTIQERCIIKK</sequence>
<dbReference type="AlphaFoldDB" id="A0AAV7MGS6"/>
<protein>
    <submittedName>
        <fullName evidence="2">Uncharacterized protein</fullName>
    </submittedName>
</protein>
<dbReference type="EMBL" id="JANPWB010000014">
    <property type="protein sequence ID" value="KAJ1100318.1"/>
    <property type="molecule type" value="Genomic_DNA"/>
</dbReference>